<dbReference type="STRING" id="4432.A0A1U7ZRP5"/>
<dbReference type="Proteomes" id="UP000189703">
    <property type="component" value="Unplaced"/>
</dbReference>
<sequence length="317" mass="36353">MSDLRQRRVRTNGIWMNIAEKGRGPLVLLLHGFPQLWFSWNYQITQLAKHGYRVVAPDMRGYGDTDAPPDPASYTVIHLVGDIIGLLDELGEERAFVVGHDWGAEVAWYLSLFRPDRVRAVVSLGVPFRPYVAVKPMEMITKMYGAGFFLSQFQEPGRAEKAFSRYDCLTVMKKFLLIDAPDHETAPPGVEFIDFLDTPISLPPWITEEELIFSASKFRKSGFTGPLNYFRAMDLNWEFLKPWQGAKITVPAKLIIGDKDVWFHTFGTKEYMEKGAYKNFVPNLEVVFIDGHRHIQQEKAEEVTHEILSFFNDPSLM</sequence>
<comment type="function">
    <text evidence="6">Epoxide hydrolase involved in the biosynthesis of cucurbitacin and mogroside tetracyclic triterpene natural products (e.g. siamenoside I and mogrosides IV, V and VI). Cucurbitacins have cytotoxic properties and exhibit deterrent taste as a defense barrier against herbivores. Mogrosides are nonsugar highly oxygenated compounds used as high-intensity zero-calorie sweeteners; they also possess pharmacological properties such as regulating immunity, lowering blood sugar and lipid levels, protecting the liver, and acting as antioxidants and antitumor agents. Catalyzes the hydrolysis of aromatic epoxide-containing substrates, such as the conversion of 24,25-epoxycucurbitadienol to 24,25-dihydroxycucurbitadienol.</text>
</comment>
<dbReference type="SUPFAM" id="SSF53474">
    <property type="entry name" value="alpha/beta-Hydrolases"/>
    <property type="match status" value="1"/>
</dbReference>
<evidence type="ECO:0000313" key="9">
    <source>
        <dbReference type="Proteomes" id="UP000189703"/>
    </source>
</evidence>
<dbReference type="FunFam" id="3.40.50.1820:FF:000161">
    <property type="entry name" value="Epoxide hydrolase"/>
    <property type="match status" value="1"/>
</dbReference>
<feature type="domain" description="AB hydrolase-1" evidence="8">
    <location>
        <begin position="25"/>
        <end position="152"/>
    </location>
</feature>
<evidence type="ECO:0000256" key="5">
    <source>
        <dbReference type="ARBA" id="ARBA00051067"/>
    </source>
</evidence>
<evidence type="ECO:0000259" key="8">
    <source>
        <dbReference type="Pfam" id="PF00561"/>
    </source>
</evidence>
<dbReference type="GO" id="GO:0016787">
    <property type="term" value="F:hydrolase activity"/>
    <property type="evidence" value="ECO:0000318"/>
    <property type="project" value="GO_Central"/>
</dbReference>
<proteinExistence type="inferred from homology"/>
<gene>
    <name evidence="10" type="primary">LOC104595597</name>
</gene>
<dbReference type="eggNOG" id="KOG4178">
    <property type="taxonomic scope" value="Eukaryota"/>
</dbReference>
<dbReference type="RefSeq" id="XP_010254688.1">
    <property type="nucleotide sequence ID" value="XM_010256386.2"/>
</dbReference>
<dbReference type="Pfam" id="PF00561">
    <property type="entry name" value="Abhydrolase_1"/>
    <property type="match status" value="1"/>
</dbReference>
<comment type="catalytic activity">
    <reaction evidence="5">
        <text>an epoxide + H2O = an ethanediol</text>
        <dbReference type="Rhea" id="RHEA:19037"/>
        <dbReference type="ChEBI" id="CHEBI:15377"/>
        <dbReference type="ChEBI" id="CHEBI:32955"/>
        <dbReference type="ChEBI" id="CHEBI:140594"/>
        <dbReference type="EC" id="3.3.2.10"/>
    </reaction>
    <physiologicalReaction direction="left-to-right" evidence="5">
        <dbReference type="Rhea" id="RHEA:19038"/>
    </physiologicalReaction>
</comment>
<dbReference type="KEGG" id="nnu:104595597"/>
<dbReference type="PANTHER" id="PTHR43329">
    <property type="entry name" value="EPOXIDE HYDROLASE"/>
    <property type="match status" value="1"/>
</dbReference>
<evidence type="ECO:0000256" key="4">
    <source>
        <dbReference type="ARBA" id="ARBA00038334"/>
    </source>
</evidence>
<dbReference type="Gene3D" id="3.40.50.1820">
    <property type="entry name" value="alpha/beta hydrolase"/>
    <property type="match status" value="1"/>
</dbReference>
<evidence type="ECO:0000256" key="6">
    <source>
        <dbReference type="ARBA" id="ARBA00058358"/>
    </source>
</evidence>
<dbReference type="AlphaFoldDB" id="A0A1U7ZRP5"/>
<protein>
    <recommendedName>
        <fullName evidence="2">soluble epoxide hydrolase</fullName>
        <ecNumber evidence="2">3.3.2.10</ecNumber>
    </recommendedName>
</protein>
<accession>A0A1U7ZRP5</accession>
<dbReference type="OrthoDB" id="7130006at2759"/>
<reference evidence="10" key="1">
    <citation type="submission" date="2025-08" db="UniProtKB">
        <authorList>
            <consortium name="RefSeq"/>
        </authorList>
    </citation>
    <scope>IDENTIFICATION</scope>
</reference>
<keyword evidence="3" id="KW-0378">Hydrolase</keyword>
<dbReference type="InterPro" id="IPR029058">
    <property type="entry name" value="AB_hydrolase_fold"/>
</dbReference>
<dbReference type="GO" id="GO:0004301">
    <property type="term" value="F:epoxide hydrolase activity"/>
    <property type="evidence" value="ECO:0007669"/>
    <property type="project" value="UniProtKB-EC"/>
</dbReference>
<organism evidence="9 10">
    <name type="scientific">Nelumbo nucifera</name>
    <name type="common">Sacred lotus</name>
    <dbReference type="NCBI Taxonomy" id="4432"/>
    <lineage>
        <taxon>Eukaryota</taxon>
        <taxon>Viridiplantae</taxon>
        <taxon>Streptophyta</taxon>
        <taxon>Embryophyta</taxon>
        <taxon>Tracheophyta</taxon>
        <taxon>Spermatophyta</taxon>
        <taxon>Magnoliopsida</taxon>
        <taxon>Proteales</taxon>
        <taxon>Nelumbonaceae</taxon>
        <taxon>Nelumbo</taxon>
    </lineage>
</organism>
<comment type="catalytic activity">
    <reaction evidence="7">
        <text>(24S)-24,25-epoxycucurbitadienol + H2O = (24R)-24,25-dihydroxycucurbitadienol</text>
        <dbReference type="Rhea" id="RHEA:81855"/>
        <dbReference type="ChEBI" id="CHEBI:15377"/>
        <dbReference type="ChEBI" id="CHEBI:229949"/>
        <dbReference type="ChEBI" id="CHEBI:229950"/>
    </reaction>
    <physiologicalReaction direction="left-to-right" evidence="7">
        <dbReference type="Rhea" id="RHEA:81856"/>
    </physiologicalReaction>
</comment>
<comment type="similarity">
    <text evidence="4">Belongs to the AB hydrolase superfamily. Epoxide hydrolase family.</text>
</comment>
<name>A0A1U7ZRP5_NELNU</name>
<evidence type="ECO:0000313" key="10">
    <source>
        <dbReference type="RefSeq" id="XP_010254688.1"/>
    </source>
</evidence>
<evidence type="ECO:0000256" key="2">
    <source>
        <dbReference type="ARBA" id="ARBA00013006"/>
    </source>
</evidence>
<dbReference type="PRINTS" id="PR00412">
    <property type="entry name" value="EPOXHYDRLASE"/>
</dbReference>
<keyword evidence="9" id="KW-1185">Reference proteome</keyword>
<dbReference type="InterPro" id="IPR000639">
    <property type="entry name" value="Epox_hydrolase-like"/>
</dbReference>
<evidence type="ECO:0000256" key="1">
    <source>
        <dbReference type="ARBA" id="ARBA00004721"/>
    </source>
</evidence>
<comment type="pathway">
    <text evidence="1">Secondary metabolite biosynthesis; terpenoid biosynthesis.</text>
</comment>
<evidence type="ECO:0000256" key="7">
    <source>
        <dbReference type="ARBA" id="ARBA00093212"/>
    </source>
</evidence>
<dbReference type="EC" id="3.3.2.10" evidence="2"/>
<evidence type="ECO:0000256" key="3">
    <source>
        <dbReference type="ARBA" id="ARBA00022801"/>
    </source>
</evidence>
<dbReference type="InterPro" id="IPR000073">
    <property type="entry name" value="AB_hydrolase_1"/>
</dbReference>
<dbReference type="InParanoid" id="A0A1U7ZRP5"/>
<dbReference type="PRINTS" id="PR00111">
    <property type="entry name" value="ABHYDROLASE"/>
</dbReference>
<dbReference type="GeneID" id="104595597"/>